<evidence type="ECO:0000313" key="13">
    <source>
        <dbReference type="Proteomes" id="UP000887116"/>
    </source>
</evidence>
<dbReference type="PROSITE" id="PS50088">
    <property type="entry name" value="ANK_REPEAT"/>
    <property type="match status" value="23"/>
</dbReference>
<feature type="repeat" description="ANK" evidence="10">
    <location>
        <begin position="1245"/>
        <end position="1277"/>
    </location>
</feature>
<evidence type="ECO:0000256" key="10">
    <source>
        <dbReference type="PROSITE-ProRule" id="PRU00023"/>
    </source>
</evidence>
<feature type="repeat" description="ANK" evidence="10">
    <location>
        <begin position="2290"/>
        <end position="2313"/>
    </location>
</feature>
<dbReference type="EMBL" id="BMAO01024690">
    <property type="protein sequence ID" value="GFQ97017.1"/>
    <property type="molecule type" value="Genomic_DNA"/>
</dbReference>
<keyword evidence="9" id="KW-0472">Membrane</keyword>
<feature type="repeat" description="ANK" evidence="10">
    <location>
        <begin position="1502"/>
        <end position="1534"/>
    </location>
</feature>
<dbReference type="SMART" id="SM00028">
    <property type="entry name" value="TPR"/>
    <property type="match status" value="2"/>
</dbReference>
<keyword evidence="3" id="KW-0268">Exocytosis</keyword>
<keyword evidence="13" id="KW-1185">Reference proteome</keyword>
<dbReference type="GO" id="GO:0044231">
    <property type="term" value="C:host cell presynaptic membrane"/>
    <property type="evidence" value="ECO:0007669"/>
    <property type="project" value="UniProtKB-KW"/>
</dbReference>
<evidence type="ECO:0000256" key="4">
    <source>
        <dbReference type="ARBA" id="ARBA00022525"/>
    </source>
</evidence>
<feature type="repeat" description="ANK" evidence="10">
    <location>
        <begin position="1078"/>
        <end position="1110"/>
    </location>
</feature>
<keyword evidence="11" id="KW-0802">TPR repeat</keyword>
<feature type="repeat" description="ANK" evidence="10">
    <location>
        <begin position="1469"/>
        <end position="1501"/>
    </location>
</feature>
<evidence type="ECO:0000256" key="3">
    <source>
        <dbReference type="ARBA" id="ARBA00022483"/>
    </source>
</evidence>
<dbReference type="Gene3D" id="1.25.40.20">
    <property type="entry name" value="Ankyrin repeat-containing domain"/>
    <property type="match status" value="11"/>
</dbReference>
<keyword evidence="5" id="KW-1052">Target cell membrane</keyword>
<feature type="repeat" description="ANK" evidence="10">
    <location>
        <begin position="1179"/>
        <end position="1211"/>
    </location>
</feature>
<dbReference type="GO" id="GO:0006887">
    <property type="term" value="P:exocytosis"/>
    <property type="evidence" value="ECO:0007669"/>
    <property type="project" value="UniProtKB-KW"/>
</dbReference>
<name>A0A8X6G6T3_TRICU</name>
<dbReference type="Pfam" id="PF13424">
    <property type="entry name" value="TPR_12"/>
    <property type="match status" value="2"/>
</dbReference>
<protein>
    <submittedName>
        <fullName evidence="12">Ankyrin-3</fullName>
    </submittedName>
</protein>
<feature type="repeat" description="ANK" evidence="10">
    <location>
        <begin position="879"/>
        <end position="911"/>
    </location>
</feature>
<evidence type="ECO:0000256" key="6">
    <source>
        <dbReference type="ARBA" id="ARBA00022656"/>
    </source>
</evidence>
<feature type="repeat" description="ANK" evidence="10">
    <location>
        <begin position="1635"/>
        <end position="1667"/>
    </location>
</feature>
<evidence type="ECO:0000256" key="9">
    <source>
        <dbReference type="ARBA" id="ARBA00023298"/>
    </source>
</evidence>
<dbReference type="Pfam" id="PF12796">
    <property type="entry name" value="Ank_2"/>
    <property type="match status" value="9"/>
</dbReference>
<keyword evidence="7" id="KW-0528">Neurotoxin</keyword>
<dbReference type="InterPro" id="IPR019734">
    <property type="entry name" value="TPR_rpt"/>
</dbReference>
<dbReference type="OrthoDB" id="6433141at2759"/>
<feature type="repeat" description="ANK" evidence="10">
    <location>
        <begin position="979"/>
        <end position="1006"/>
    </location>
</feature>
<evidence type="ECO:0000256" key="2">
    <source>
        <dbReference type="ARBA" id="ARBA00004613"/>
    </source>
</evidence>
<keyword evidence="4" id="KW-0964">Secreted</keyword>
<keyword evidence="10" id="KW-0040">ANK repeat</keyword>
<sequence>MTSQVSDKNYDLLTISSKSRKKLLIEFKRLDEINAKHFYLNILNSIKEVVCGDNVNSLKHLCWLLEEISHIQIKNDLQNYHEDPVENFNLVALACQKKSCKVLEYLFSNKGKYLYNLIVNHYQKHNLLSDYDEYNHNSFYYAIRSNLVGLLRILVDKWLKDSNSELLEVFLSKEYKELKLRRVFLTNEMELYVQNKILDIRFFQEIANSNKGSGNSWCHIQKRIEMVIEDIRFVKSLYWNADPDEKFLLKAEFIARNIHVLKTLLKSTYDKLPWEEIEFCSVVFIRCCKNRLAANLVYNSVLNKKKLLSHLENFSMALDCESRAIQNFDVVHLAKPLERAKSKRKEVIEKITASYSFFQELYNDYEKIRDFYSLETIKTYIDLAVSVDVTQKEGQLVVMRALQVMGEHLKNTVESPKLSDSTGEILLSSLPSNTRDVITSLRDSLSHDAEREDDTHFIRTAIEKKPQFFFKNVQADISKIHVVIVDTLYKIKIGVIQKLMKEIGSCKHLNDVRDFFGPFQLSITSFASEVNDLDLDIAVVGDLGQLEELLSCLSSMMMNKTSYEKGLFEQIDSMIRKEKERLHSVREAFLYNTIRLGDIFDASQKCNASQMNYIHWLSKRFKKPKSEELIVTQESTTYEESLTKTVSNLLKQIVDSAKSKIERNYDTYSIILRIVNFIKFEKGNIKWIKEFKGTSVRKKNKKVKNIINLLCPKLSLLKEVLCNNNLAACSLVRKISFFENDLELQTVIEMLVLDVLSILEDSCTRNTFFLDNEYPLLIGKNLRNHLAHNNALINVIWDKGPMQLLSNAIKMLSEDFSKDDRKIDKIILCDASKLEKNHADDLSIVDSQQNLFLALENGDVEQVEDCLQKGADIFGKDLFGKTCLHFSAKAPNTEAIKLVLQQGLDLASKDLDEQTALHVASKYDRIKIVKYLISTKLMCINECDINDKTPLHMAVEGDSLKTVKYLLKLEANTTVEDSSGLSPLHCAILRNNTKMAEFLLQKETDIGNNLSPGGYSALHRAAEKGQTGLVNILIKKLDVGLKNDFGVTPLHVAADNGHLEVVNALIENGADVNARTVSDSTPLHCAVQGGDEEIVEYLLRHGAEVNASMLNLSLPLSHAAEEGRVAIADILLRNGAVVNLNTDLGQTPLQFAAQNGHLEFVKLLVERGASVNQKNKKNDNGTALHYSSGNGHSEIVKLLIQHDADIEAKDFHDSTPLHVAVEQGREEVVKILIDKGVDVHSKDALGSTALHITACHGHKAIVNLLLSNGADIRAEDKNKITPIHVLVSNELSELLIKNNANIDFVDAYGCTTLHLGALNGNLDFLKYCLQNGCSINARNSSGLTALHLAVQGNHLEVVSYLIDYGADANAKDNDGHTALQFAAQNNCTTITSILIGNTDHHDQTESLRSAVFEGHHDIVSILLKKGAFNVDALQEKYNLLHKAVEYGHMTVVKILLDNGFEVNAERKNTATTPLHSAAVHDHWEIAQFLLSKGANPNAQDQHGITPLHIAAMRGNVNLVEILLEEKADIFIRDRRNTSSIELTIYRNQLHILKLLLQTGKSGVNLKGYLNRSLLHESAISGTLEITEYLVEKGADVDARCTDGHKPIHLAAATGFEKIVEFYLNHNMSINDLNGNNLTLLHIAADSGKANVAEVLIKRTSNINVLDINSETPCHLAAANGHKEVLDILLHYGAYYNIKNKLKQTPLQITKHETITSVLRIIEKMFIALEHNDSLEFEIQLNEATKNSEFRFINANCVINDTLLHYASRNGHERAVEALLKHQANPNILNKDKRTPLHYAAEFSHFGIVKILLSKGAIYNALSRSHKTPLKCAVEQNIISLFDFVKKGFVKVRNNDVSLLQDLEKVKDSSKVKAIMGAKNLEGRTLIEVAILCNFSKAEELKELFQSDAANSLELADVFIRQEKLTEAYCTYKRVIKNRIEIFGPDNPSVLDVQERLVRLLNIQQNYDESLQLLEDIYQKRHDAFGSNHKQTLAVKALKAVTLFQQGNNEEALCIFKEVVPRQKEILEPDDSDLLDSESGMAAVLLQMEKYAEASKINYEILEKSIKTFETPHMMTLVAYNNLGKALNEQEKHGEALTMFKKAYEISKSMFTLHHSDTLRVLFNIASTLGFLKKYDESLKILRELLDIQMIRLPPNHFDILTTEFHIGIALDCKGMTITALRIFLGLEPRIKFFCPNTILMNANKRKIEGIFLLLKMFGIEEVLERILNEVKHAANDEMCSTKELSCMEEDIDYQDVNGITSLHVAVVNGDKNRINVLLEDGFDVMKVTMDGSTALHTAAIKGYTDVAEIILKHTEQHNRSLLKELINATNAGTCSTALHVATNVDTAMCLLKYGAMFDVKNKLDQTPLDLAKDERVFTLLETIGEIFDSTEKGRVCVIDRVKELNSKEALAALHARNSHGSTLLLVALINNHKELAKELGELLKNLI</sequence>
<dbReference type="Pfam" id="PF13637">
    <property type="entry name" value="Ank_4"/>
    <property type="match status" value="1"/>
</dbReference>
<dbReference type="PANTHER" id="PTHR24133:SF40">
    <property type="entry name" value="ANKYRIN REPEAT DOMAIN 44"/>
    <property type="match status" value="1"/>
</dbReference>
<evidence type="ECO:0000256" key="8">
    <source>
        <dbReference type="ARBA" id="ARBA00023028"/>
    </source>
</evidence>
<gene>
    <name evidence="12" type="primary">Ank3_24</name>
    <name evidence="12" type="ORF">TNCT_501851</name>
</gene>
<evidence type="ECO:0000313" key="12">
    <source>
        <dbReference type="EMBL" id="GFQ97017.1"/>
    </source>
</evidence>
<dbReference type="Proteomes" id="UP000887116">
    <property type="component" value="Unassembled WGS sequence"/>
</dbReference>
<keyword evidence="9" id="KW-1053">Target membrane</keyword>
<proteinExistence type="predicted"/>
<feature type="repeat" description="ANK" evidence="10">
    <location>
        <begin position="1791"/>
        <end position="1823"/>
    </location>
</feature>
<dbReference type="GO" id="GO:0044218">
    <property type="term" value="C:other organism cell membrane"/>
    <property type="evidence" value="ECO:0007669"/>
    <property type="project" value="UniProtKB-KW"/>
</dbReference>
<dbReference type="GO" id="GO:0005576">
    <property type="term" value="C:extracellular region"/>
    <property type="evidence" value="ECO:0007669"/>
    <property type="project" value="UniProtKB-SubCell"/>
</dbReference>
<feature type="repeat" description="ANK" evidence="10">
    <location>
        <begin position="1758"/>
        <end position="1790"/>
    </location>
</feature>
<feature type="repeat" description="ANK" evidence="10">
    <location>
        <begin position="946"/>
        <end position="978"/>
    </location>
</feature>
<evidence type="ECO:0000256" key="1">
    <source>
        <dbReference type="ARBA" id="ARBA00004175"/>
    </source>
</evidence>
<dbReference type="SUPFAM" id="SSF48403">
    <property type="entry name" value="Ankyrin repeat"/>
    <property type="match status" value="4"/>
</dbReference>
<feature type="repeat" description="ANK" evidence="10">
    <location>
        <begin position="1045"/>
        <end position="1077"/>
    </location>
</feature>
<comment type="caution">
    <text evidence="12">The sequence shown here is derived from an EMBL/GenBank/DDBJ whole genome shotgun (WGS) entry which is preliminary data.</text>
</comment>
<feature type="repeat" description="ANK" evidence="10">
    <location>
        <begin position="1569"/>
        <end position="1601"/>
    </location>
</feature>
<evidence type="ECO:0000256" key="5">
    <source>
        <dbReference type="ARBA" id="ARBA00022537"/>
    </source>
</evidence>
<dbReference type="InterPro" id="IPR052391">
    <property type="entry name" value="E3_Ligase-Neurotoxin"/>
</dbReference>
<dbReference type="Gene3D" id="1.25.40.10">
    <property type="entry name" value="Tetratricopeptide repeat domain"/>
    <property type="match status" value="2"/>
</dbReference>
<dbReference type="PROSITE" id="PS50005">
    <property type="entry name" value="TPR"/>
    <property type="match status" value="1"/>
</dbReference>
<feature type="repeat" description="ANK" evidence="10">
    <location>
        <begin position="1111"/>
        <end position="1143"/>
    </location>
</feature>
<feature type="repeat" description="ANK" evidence="10">
    <location>
        <begin position="1212"/>
        <end position="1244"/>
    </location>
</feature>
<dbReference type="PRINTS" id="PR01415">
    <property type="entry name" value="ANKYRIN"/>
</dbReference>
<feature type="repeat" description="ANK" evidence="10">
    <location>
        <begin position="1144"/>
        <end position="1176"/>
    </location>
</feature>
<dbReference type="Pfam" id="PF13181">
    <property type="entry name" value="TPR_8"/>
    <property type="match status" value="1"/>
</dbReference>
<dbReference type="PANTHER" id="PTHR24133">
    <property type="entry name" value="ANKYRIN DOMAIN-CONTAINING"/>
    <property type="match status" value="1"/>
</dbReference>
<dbReference type="SMART" id="SM00248">
    <property type="entry name" value="ANK"/>
    <property type="match status" value="33"/>
</dbReference>
<evidence type="ECO:0000256" key="11">
    <source>
        <dbReference type="PROSITE-ProRule" id="PRU00339"/>
    </source>
</evidence>
<feature type="repeat" description="TPR" evidence="11">
    <location>
        <begin position="2076"/>
        <end position="2109"/>
    </location>
</feature>
<accession>A0A8X6G6T3</accession>
<feature type="repeat" description="ANK" evidence="10">
    <location>
        <begin position="1668"/>
        <end position="1700"/>
    </location>
</feature>
<keyword evidence="8" id="KW-0638">Presynaptic neurotoxin</keyword>
<feature type="repeat" description="ANK" evidence="10">
    <location>
        <begin position="1308"/>
        <end position="1340"/>
    </location>
</feature>
<feature type="repeat" description="ANK" evidence="10">
    <location>
        <begin position="2257"/>
        <end position="2289"/>
    </location>
</feature>
<reference evidence="12" key="1">
    <citation type="submission" date="2020-07" db="EMBL/GenBank/DDBJ databases">
        <title>Multicomponent nature underlies the extraordinary mechanical properties of spider dragline silk.</title>
        <authorList>
            <person name="Kono N."/>
            <person name="Nakamura H."/>
            <person name="Mori M."/>
            <person name="Yoshida Y."/>
            <person name="Ohtoshi R."/>
            <person name="Malay A.D."/>
            <person name="Moran D.A.P."/>
            <person name="Tomita M."/>
            <person name="Numata K."/>
            <person name="Arakawa K."/>
        </authorList>
    </citation>
    <scope>NUCLEOTIDE SEQUENCE</scope>
</reference>
<evidence type="ECO:0000256" key="7">
    <source>
        <dbReference type="ARBA" id="ARBA00022699"/>
    </source>
</evidence>
<comment type="subcellular location">
    <subcellularLocation>
        <location evidence="2">Secreted</location>
    </subcellularLocation>
    <subcellularLocation>
        <location evidence="1">Target cell membrane</location>
    </subcellularLocation>
</comment>
<keyword evidence="6" id="KW-0800">Toxin</keyword>
<organism evidence="12 13">
    <name type="scientific">Trichonephila clavata</name>
    <name type="common">Joro spider</name>
    <name type="synonym">Nephila clavata</name>
    <dbReference type="NCBI Taxonomy" id="2740835"/>
    <lineage>
        <taxon>Eukaryota</taxon>
        <taxon>Metazoa</taxon>
        <taxon>Ecdysozoa</taxon>
        <taxon>Arthropoda</taxon>
        <taxon>Chelicerata</taxon>
        <taxon>Arachnida</taxon>
        <taxon>Araneae</taxon>
        <taxon>Araneomorphae</taxon>
        <taxon>Entelegynae</taxon>
        <taxon>Araneoidea</taxon>
        <taxon>Nephilidae</taxon>
        <taxon>Trichonephila</taxon>
    </lineage>
</organism>
<dbReference type="SUPFAM" id="SSF48452">
    <property type="entry name" value="TPR-like"/>
    <property type="match status" value="2"/>
</dbReference>
<dbReference type="InterPro" id="IPR002110">
    <property type="entry name" value="Ankyrin_rpt"/>
</dbReference>
<dbReference type="InterPro" id="IPR036770">
    <property type="entry name" value="Ankyrin_rpt-contain_sf"/>
</dbReference>
<dbReference type="PROSITE" id="PS50297">
    <property type="entry name" value="ANK_REP_REGION"/>
    <property type="match status" value="22"/>
</dbReference>
<feature type="repeat" description="ANK" evidence="10">
    <location>
        <begin position="1435"/>
        <end position="1467"/>
    </location>
</feature>
<dbReference type="InterPro" id="IPR011990">
    <property type="entry name" value="TPR-like_helical_dom_sf"/>
</dbReference>
<dbReference type="GO" id="GO:0090729">
    <property type="term" value="F:toxin activity"/>
    <property type="evidence" value="ECO:0007669"/>
    <property type="project" value="UniProtKB-KW"/>
</dbReference>
<feature type="repeat" description="ANK" evidence="10">
    <location>
        <begin position="1341"/>
        <end position="1373"/>
    </location>
</feature>
<dbReference type="Pfam" id="PF00023">
    <property type="entry name" value="Ank"/>
    <property type="match status" value="1"/>
</dbReference>
<feature type="repeat" description="ANK" evidence="10">
    <location>
        <begin position="1602"/>
        <end position="1634"/>
    </location>
</feature>